<accession>A0A8K1ZRI7</accession>
<dbReference type="Gene3D" id="1.25.40.80">
    <property type="match status" value="1"/>
</dbReference>
<evidence type="ECO:0000256" key="2">
    <source>
        <dbReference type="ARBA" id="ARBA00006409"/>
    </source>
</evidence>
<evidence type="ECO:0000256" key="3">
    <source>
        <dbReference type="ARBA" id="ARBA00013149"/>
    </source>
</evidence>
<dbReference type="GO" id="GO:0000719">
    <property type="term" value="P:photoreactive repair"/>
    <property type="evidence" value="ECO:0007669"/>
    <property type="project" value="TreeGrafter"/>
</dbReference>
<feature type="domain" description="Photolyase/cryptochrome alpha/beta" evidence="15">
    <location>
        <begin position="59"/>
        <end position="193"/>
    </location>
</feature>
<evidence type="ECO:0000256" key="14">
    <source>
        <dbReference type="ARBA" id="ARBA00083107"/>
    </source>
</evidence>
<evidence type="ECO:0000256" key="10">
    <source>
        <dbReference type="ARBA" id="ARBA00023239"/>
    </source>
</evidence>
<dbReference type="PROSITE" id="PS51645">
    <property type="entry name" value="PHR_CRY_ALPHA_BETA"/>
    <property type="match status" value="1"/>
</dbReference>
<dbReference type="Pfam" id="PF00875">
    <property type="entry name" value="DNA_photolyase"/>
    <property type="match status" value="1"/>
</dbReference>
<evidence type="ECO:0000256" key="1">
    <source>
        <dbReference type="ARBA" id="ARBA00001974"/>
    </source>
</evidence>
<dbReference type="AlphaFoldDB" id="A0A8K1ZRI7"/>
<comment type="catalytic activity">
    <reaction evidence="12">
        <text>cyclobutadipyrimidine (in DNA) = 2 pyrimidine residues (in DNA).</text>
        <dbReference type="EC" id="4.1.99.3"/>
    </reaction>
</comment>
<evidence type="ECO:0000256" key="5">
    <source>
        <dbReference type="ARBA" id="ARBA00022630"/>
    </source>
</evidence>
<name>A0A8K1ZRI7_PYRAP</name>
<dbReference type="InterPro" id="IPR032673">
    <property type="entry name" value="DNA_photolyase_2_CS"/>
</dbReference>
<keyword evidence="6" id="KW-0227">DNA damage</keyword>
<dbReference type="InterPro" id="IPR006050">
    <property type="entry name" value="DNA_photolyase_N"/>
</dbReference>
<dbReference type="InterPro" id="IPR052219">
    <property type="entry name" value="Photolyase_Class-2"/>
</dbReference>
<proteinExistence type="evidence at transcript level"/>
<comment type="function">
    <text evidence="13">Involved in repair of UV radiation-induced DNA damage. Catalyzes the light-dependent monomerization (300-600 nm) of cyclobutyl pyrimidine dimers (in cis-syn configuration), which are formed between adjacent bases on the same DNA strand upon exposure to ultraviolet radiation.</text>
</comment>
<keyword evidence="5" id="KW-0285">Flavoprotein</keyword>
<dbReference type="GO" id="GO:0003677">
    <property type="term" value="F:DNA binding"/>
    <property type="evidence" value="ECO:0007669"/>
    <property type="project" value="UniProtKB-KW"/>
</dbReference>
<dbReference type="InterPro" id="IPR008148">
    <property type="entry name" value="DNA_photolyase_2"/>
</dbReference>
<evidence type="ECO:0000259" key="15">
    <source>
        <dbReference type="PROSITE" id="PS51645"/>
    </source>
</evidence>
<dbReference type="FunFam" id="1.10.579.10:FF:000002">
    <property type="entry name" value="Deoxyribodipyrimidine photolyase"/>
    <property type="match status" value="1"/>
</dbReference>
<protein>
    <recommendedName>
        <fullName evidence="4">Deoxyribodipyrimidine photo-lyase</fullName>
        <ecNumber evidence="3">4.1.99.3</ecNumber>
    </recommendedName>
    <alternativeName>
        <fullName evidence="11">DNA photolyase</fullName>
    </alternativeName>
    <alternativeName>
        <fullName evidence="14">Photoreactivating enzyme</fullName>
    </alternativeName>
</protein>
<dbReference type="PROSITE" id="PS01083">
    <property type="entry name" value="DNA_PHOTOLYASES_2_1"/>
    <property type="match status" value="1"/>
</dbReference>
<dbReference type="EC" id="4.1.99.3" evidence="3"/>
<dbReference type="Gene3D" id="1.10.579.10">
    <property type="entry name" value="DNA Cyclobutane Dipyrimidine Photolyase, subunit A, domain 3"/>
    <property type="match status" value="1"/>
</dbReference>
<dbReference type="SUPFAM" id="SSF48173">
    <property type="entry name" value="Cryptochrome/photolyase FAD-binding domain"/>
    <property type="match status" value="1"/>
</dbReference>
<dbReference type="EMBL" id="MW662130">
    <property type="protein sequence ID" value="UHH90574.1"/>
    <property type="molecule type" value="mRNA"/>
</dbReference>
<evidence type="ECO:0000256" key="12">
    <source>
        <dbReference type="ARBA" id="ARBA00033999"/>
    </source>
</evidence>
<dbReference type="NCBIfam" id="TIGR00591">
    <property type="entry name" value="phr2"/>
    <property type="match status" value="1"/>
</dbReference>
<evidence type="ECO:0000256" key="6">
    <source>
        <dbReference type="ARBA" id="ARBA00022763"/>
    </source>
</evidence>
<evidence type="ECO:0000313" key="16">
    <source>
        <dbReference type="EMBL" id="UHH90574.1"/>
    </source>
</evidence>
<comment type="similarity">
    <text evidence="2">Belongs to the DNA photolyase class-2 family.</text>
</comment>
<sequence>MAPPVKKLKTTENTPAFDAFLNSIEADRTKVGPSILEFSFNKKRARVLSKAKDLPEWAEGIMYWMTREERIQDNWSLLYAQRLAMKSKLPLHIYFCLRKTFMNAPIRHFKFLLKGLEEVANESEKLTIPFHMVISNEEGSNTVLDFVMENKIGCVVIDFSPLRIGRSWAEKLKEALPEDLPLVEVDGHNIVPCWIASDKLEYGARTIRNKINSKLNDFLTPFPPVIKHPYSGKLKSKEIDWQVAEASLEVDRSVDVVSWAKPGYINGIKMLYEFCNDRLKKFKDKRNDPLGNAISNLSPWFHFGQISVQRAILTVKSFKSANKESVECFCEEAIVRRELADNFCYYNPNYDKLEGAYDWAKKTLNDHRKDKREWLYTQEELEKSLTHDDLWNSAQIQLVTEGKMHGFLRMYWAKKILEWTESPEEALAITIYLNDRYSLDGRDPNGFVGCMWSICGIHDQGWKERQVFGKIRYMNYAGCKRKFDVEAFVSRYGGKVVKKKR</sequence>
<dbReference type="InterPro" id="IPR014729">
    <property type="entry name" value="Rossmann-like_a/b/a_fold"/>
</dbReference>
<organism evidence="16">
    <name type="scientific">Pyrrhocoris apterus</name>
    <name type="common">Sap sucking bug</name>
    <name type="synonym">Cimex apterus</name>
    <dbReference type="NCBI Taxonomy" id="37000"/>
    <lineage>
        <taxon>Eukaryota</taxon>
        <taxon>Metazoa</taxon>
        <taxon>Ecdysozoa</taxon>
        <taxon>Arthropoda</taxon>
        <taxon>Hexapoda</taxon>
        <taxon>Insecta</taxon>
        <taxon>Pterygota</taxon>
        <taxon>Neoptera</taxon>
        <taxon>Paraneoptera</taxon>
        <taxon>Hemiptera</taxon>
        <taxon>Heteroptera</taxon>
        <taxon>Panheteroptera</taxon>
        <taxon>Pentatomomorpha</taxon>
        <taxon>Pyrrhocoroidea</taxon>
        <taxon>Pyrrhocoridae</taxon>
        <taxon>Pyrrhocoris</taxon>
    </lineage>
</organism>
<dbReference type="PANTHER" id="PTHR10211:SF0">
    <property type="entry name" value="DEOXYRIBODIPYRIMIDINE PHOTO-LYASE"/>
    <property type="match status" value="1"/>
</dbReference>
<evidence type="ECO:0000256" key="11">
    <source>
        <dbReference type="ARBA" id="ARBA00031671"/>
    </source>
</evidence>
<dbReference type="FunFam" id="3.40.50.620:FF:000110">
    <property type="entry name" value="Deoxyribodipyrimidine photolyase"/>
    <property type="match status" value="1"/>
</dbReference>
<gene>
    <name evidence="16" type="primary">cpd</name>
</gene>
<evidence type="ECO:0000256" key="8">
    <source>
        <dbReference type="ARBA" id="ARBA00023125"/>
    </source>
</evidence>
<keyword evidence="8" id="KW-0238">DNA-binding</keyword>
<evidence type="ECO:0000256" key="9">
    <source>
        <dbReference type="ARBA" id="ARBA00023204"/>
    </source>
</evidence>
<dbReference type="PANTHER" id="PTHR10211">
    <property type="entry name" value="DEOXYRIBODIPYRIMIDINE PHOTOLYASE"/>
    <property type="match status" value="1"/>
</dbReference>
<keyword evidence="10" id="KW-0456">Lyase</keyword>
<dbReference type="GO" id="GO:0009650">
    <property type="term" value="P:UV protection"/>
    <property type="evidence" value="ECO:0007669"/>
    <property type="project" value="UniProtKB-ARBA"/>
</dbReference>
<evidence type="ECO:0000256" key="13">
    <source>
        <dbReference type="ARBA" id="ARBA00059220"/>
    </source>
</evidence>
<comment type="cofactor">
    <cofactor evidence="1">
        <name>FAD</name>
        <dbReference type="ChEBI" id="CHEBI:57692"/>
    </cofactor>
</comment>
<dbReference type="InterPro" id="IPR036134">
    <property type="entry name" value="Crypto/Photolyase_FAD-like_sf"/>
</dbReference>
<reference evidence="16" key="1">
    <citation type="journal article" date="2021" name="Mol. Biol. Evol.">
        <title>Loss of Timeless Underlies an Evolutionary Transition within the Circadian Clock.</title>
        <authorList>
            <person name="Kotwica-Rolinska J."/>
            <person name="Chodakova L."/>
            <person name="Smykal V."/>
            <person name="Damulewicz M."/>
            <person name="Provaznik J."/>
            <person name="Wu B.C."/>
            <person name="Hejnikova M."/>
            <person name="Chvalova D."/>
            <person name="Dolezel D."/>
        </authorList>
    </citation>
    <scope>NUCLEOTIDE SEQUENCE</scope>
    <source>
        <strain evidence="16">Roana</strain>
    </source>
</reference>
<dbReference type="FunFam" id="1.25.40.80:FF:000004">
    <property type="entry name" value="Deoxyribodipyrimidine photolyase"/>
    <property type="match status" value="1"/>
</dbReference>
<dbReference type="GO" id="GO:0003904">
    <property type="term" value="F:deoxyribodipyrimidine photo-lyase activity"/>
    <property type="evidence" value="ECO:0007669"/>
    <property type="project" value="UniProtKB-EC"/>
</dbReference>
<evidence type="ECO:0000256" key="7">
    <source>
        <dbReference type="ARBA" id="ARBA00022827"/>
    </source>
</evidence>
<evidence type="ECO:0000256" key="4">
    <source>
        <dbReference type="ARBA" id="ARBA00014046"/>
    </source>
</evidence>
<keyword evidence="9" id="KW-0234">DNA repair</keyword>
<keyword evidence="7" id="KW-0274">FAD</keyword>
<dbReference type="PROSITE" id="PS01084">
    <property type="entry name" value="DNA_PHOTOLYASES_2_2"/>
    <property type="match status" value="1"/>
</dbReference>
<dbReference type="Gene3D" id="3.40.50.620">
    <property type="entry name" value="HUPs"/>
    <property type="match status" value="1"/>
</dbReference>
<dbReference type="InterPro" id="IPR036155">
    <property type="entry name" value="Crypto/Photolyase_N_sf"/>
</dbReference>
<dbReference type="SUPFAM" id="SSF52425">
    <property type="entry name" value="Cryptochrome/photolyase, N-terminal domain"/>
    <property type="match status" value="1"/>
</dbReference>